<dbReference type="SUPFAM" id="SSF53474">
    <property type="entry name" value="alpha/beta-Hydrolases"/>
    <property type="match status" value="1"/>
</dbReference>
<feature type="domain" description="Peptidase S9 prolyl oligopeptidase catalytic" evidence="6">
    <location>
        <begin position="484"/>
        <end position="712"/>
    </location>
</feature>
<organism evidence="8 9">
    <name type="scientific">Hymenobacter jeongseonensis</name>
    <dbReference type="NCBI Taxonomy" id="2791027"/>
    <lineage>
        <taxon>Bacteria</taxon>
        <taxon>Pseudomonadati</taxon>
        <taxon>Bacteroidota</taxon>
        <taxon>Cytophagia</taxon>
        <taxon>Cytophagales</taxon>
        <taxon>Hymenobacteraceae</taxon>
        <taxon>Hymenobacter</taxon>
    </lineage>
</organism>
<evidence type="ECO:0000256" key="2">
    <source>
        <dbReference type="ARBA" id="ARBA00022670"/>
    </source>
</evidence>
<feature type="domain" description="Peptidase S9A N-terminal" evidence="7">
    <location>
        <begin position="30"/>
        <end position="425"/>
    </location>
</feature>
<proteinExistence type="inferred from homology"/>
<dbReference type="InterPro" id="IPR001375">
    <property type="entry name" value="Peptidase_S9_cat"/>
</dbReference>
<accession>A0ABS0IE95</accession>
<dbReference type="Gene3D" id="3.40.50.1820">
    <property type="entry name" value="alpha/beta hydrolase"/>
    <property type="match status" value="1"/>
</dbReference>
<dbReference type="Gene3D" id="2.130.10.120">
    <property type="entry name" value="Prolyl oligopeptidase, N-terminal domain"/>
    <property type="match status" value="1"/>
</dbReference>
<feature type="chain" id="PRO_5046895982" evidence="5">
    <location>
        <begin position="23"/>
        <end position="714"/>
    </location>
</feature>
<evidence type="ECO:0000313" key="9">
    <source>
        <dbReference type="Proteomes" id="UP000597617"/>
    </source>
</evidence>
<keyword evidence="4" id="KW-0720">Serine protease</keyword>
<sequence>MNFLQRAALTGAGAALTGVALAQSAPVAAIKPKVFTDFGITRTDNYYWLNQPTNPEVLKYLTAENAYYDKQMAGTKTLQQKLVAEIKGRIKQEDATVAYRDNGYLYYSRFDFGGEYPIYCRKKGSSVEIEEVILNADELGAGRPYYQIGDWAVSDNNQLLAYTADTVSRRLYTLRFKNLVTGMLYPERIANTGGEVVWAADNKTVFYTKKDVNTLLPYQVYRHTLGTDPKGDVLIHEERDNTFNVGVTRSKSKKFIGIVLTSSLSSEYRYLDAATPTGQFKTFLRREKDHLYTVEHLDDKFYVRSNWQAPNYRLMVTPVANTAKATWRDAITRHPEIFLDNFELFRDYLVLNERKGGLRQLRVVSLKDKQEHYLPFDEPAYTATVGINAEMDTPLLRYNYTSLTTPASTFEYDMSTRTSTLLKEQPVQGGFNKRDYVTERIFVKSRDNVFIPMSIVYKKGTKLDGTAPLLQYAYGSYGFSQDPTFSAARLSLLNRGFIYALCNIRGGQEMGRQWFENGRMLNKINSFNDFIDCSLYLTTKRDAKVATDKTKQQYTSTDKLFAMGGSAGGLLMGAVMNMRPDLYKGVIAAVPFVDVVTTMSDPSIPLTTSEYDQWGNPADEEYFNYMLSYSPYDNVTAQAYPNVLVTTGLHDSQVQYYEPAKWVAKLRALKTDKNQLLLHTDMSAGHGGASGRFKSINDTARQYAFMLQLLGKNL</sequence>
<dbReference type="InterPro" id="IPR002470">
    <property type="entry name" value="Peptidase_S9A"/>
</dbReference>
<dbReference type="InterPro" id="IPR023302">
    <property type="entry name" value="Pept_S9A_N"/>
</dbReference>
<dbReference type="RefSeq" id="WP_196281065.1">
    <property type="nucleotide sequence ID" value="NZ_JADQDQ010000002.1"/>
</dbReference>
<evidence type="ECO:0000313" key="8">
    <source>
        <dbReference type="EMBL" id="MBF9236676.1"/>
    </source>
</evidence>
<dbReference type="Proteomes" id="UP000597617">
    <property type="component" value="Unassembled WGS sequence"/>
</dbReference>
<reference evidence="8 9" key="1">
    <citation type="submission" date="2020-11" db="EMBL/GenBank/DDBJ databases">
        <authorList>
            <person name="Kim M.K."/>
        </authorList>
    </citation>
    <scope>NUCLEOTIDE SEQUENCE [LARGE SCALE GENOMIC DNA]</scope>
    <source>
        <strain evidence="8 9">BT683</strain>
    </source>
</reference>
<name>A0ABS0IE95_9BACT</name>
<dbReference type="Pfam" id="PF02897">
    <property type="entry name" value="Peptidase_S9_N"/>
    <property type="match status" value="1"/>
</dbReference>
<evidence type="ECO:0000256" key="5">
    <source>
        <dbReference type="SAM" id="SignalP"/>
    </source>
</evidence>
<dbReference type="SUPFAM" id="SSF50993">
    <property type="entry name" value="Peptidase/esterase 'gauge' domain"/>
    <property type="match status" value="1"/>
</dbReference>
<protein>
    <submittedName>
        <fullName evidence="8">S9 family peptidase</fullName>
    </submittedName>
</protein>
<evidence type="ECO:0000256" key="3">
    <source>
        <dbReference type="ARBA" id="ARBA00022801"/>
    </source>
</evidence>
<keyword evidence="2" id="KW-0645">Protease</keyword>
<dbReference type="EMBL" id="JADQDQ010000002">
    <property type="protein sequence ID" value="MBF9236676.1"/>
    <property type="molecule type" value="Genomic_DNA"/>
</dbReference>
<comment type="caution">
    <text evidence="8">The sequence shown here is derived from an EMBL/GenBank/DDBJ whole genome shotgun (WGS) entry which is preliminary data.</text>
</comment>
<dbReference type="InterPro" id="IPR029058">
    <property type="entry name" value="AB_hydrolase_fold"/>
</dbReference>
<evidence type="ECO:0000259" key="6">
    <source>
        <dbReference type="Pfam" id="PF00326"/>
    </source>
</evidence>
<evidence type="ECO:0000256" key="4">
    <source>
        <dbReference type="ARBA" id="ARBA00022825"/>
    </source>
</evidence>
<dbReference type="InterPro" id="IPR051543">
    <property type="entry name" value="Serine_Peptidase_S9A"/>
</dbReference>
<dbReference type="Pfam" id="PF00326">
    <property type="entry name" value="Peptidase_S9"/>
    <property type="match status" value="1"/>
</dbReference>
<keyword evidence="5" id="KW-0732">Signal</keyword>
<dbReference type="PANTHER" id="PTHR11757:SF19">
    <property type="entry name" value="PROLYL ENDOPEPTIDASE-LIKE"/>
    <property type="match status" value="1"/>
</dbReference>
<keyword evidence="3" id="KW-0378">Hydrolase</keyword>
<keyword evidence="9" id="KW-1185">Reference proteome</keyword>
<gene>
    <name evidence="8" type="ORF">I2I05_04645</name>
</gene>
<dbReference type="PRINTS" id="PR00862">
    <property type="entry name" value="PROLIGOPTASE"/>
</dbReference>
<evidence type="ECO:0000259" key="7">
    <source>
        <dbReference type="Pfam" id="PF02897"/>
    </source>
</evidence>
<comment type="similarity">
    <text evidence="1">Belongs to the peptidase S9A family.</text>
</comment>
<feature type="signal peptide" evidence="5">
    <location>
        <begin position="1"/>
        <end position="22"/>
    </location>
</feature>
<dbReference type="PANTHER" id="PTHR11757">
    <property type="entry name" value="PROTEASE FAMILY S9A OLIGOPEPTIDASE"/>
    <property type="match status" value="1"/>
</dbReference>
<evidence type="ECO:0000256" key="1">
    <source>
        <dbReference type="ARBA" id="ARBA00005228"/>
    </source>
</evidence>